<sequence length="131" mass="15167">MTAEVRALEALDLHGLRDEWRRRYGEPPKMRSTELLARLLAWKIQADAFGGLDAATIRLLNAETLPPPTPVLEPGTRLSREWQGRRHEVDVLESGFRYDDHDYRSLSQVAREITGTRWNGLRFFGLREQPK</sequence>
<name>A0A7G9L659_9SPHN</name>
<dbReference type="KEGG" id="ssau:H8M03_11525"/>
<reference evidence="1 2" key="1">
    <citation type="submission" date="2020-08" db="EMBL/GenBank/DDBJ databases">
        <title>Sphingomonas sp. sand1-3 16S ribosomal RNA gene Genome sequencing and assembly.</title>
        <authorList>
            <person name="Kang M."/>
        </authorList>
    </citation>
    <scope>NUCLEOTIDE SEQUENCE [LARGE SCALE GENOMIC DNA]</scope>
    <source>
        <strain evidence="2">sand1-3</strain>
    </source>
</reference>
<organism evidence="1 2">
    <name type="scientific">Sphingomonas sabuli</name>
    <dbReference type="NCBI Taxonomy" id="2764186"/>
    <lineage>
        <taxon>Bacteria</taxon>
        <taxon>Pseudomonadati</taxon>
        <taxon>Pseudomonadota</taxon>
        <taxon>Alphaproteobacteria</taxon>
        <taxon>Sphingomonadales</taxon>
        <taxon>Sphingomonadaceae</taxon>
        <taxon>Sphingomonas</taxon>
    </lineage>
</organism>
<dbReference type="Pfam" id="PF11149">
    <property type="entry name" value="DUF2924"/>
    <property type="match status" value="1"/>
</dbReference>
<dbReference type="InterPro" id="IPR021322">
    <property type="entry name" value="DUF2924"/>
</dbReference>
<dbReference type="AlphaFoldDB" id="A0A7G9L659"/>
<protein>
    <submittedName>
        <fullName evidence="1">DUF2924 domain-containing protein</fullName>
    </submittedName>
</protein>
<dbReference type="EMBL" id="CP060697">
    <property type="protein sequence ID" value="QNM84108.1"/>
    <property type="molecule type" value="Genomic_DNA"/>
</dbReference>
<keyword evidence="2" id="KW-1185">Reference proteome</keyword>
<accession>A0A7G9L659</accession>
<evidence type="ECO:0000313" key="1">
    <source>
        <dbReference type="EMBL" id="QNM84108.1"/>
    </source>
</evidence>
<evidence type="ECO:0000313" key="2">
    <source>
        <dbReference type="Proteomes" id="UP000515861"/>
    </source>
</evidence>
<dbReference type="Proteomes" id="UP000515861">
    <property type="component" value="Chromosome"/>
</dbReference>
<proteinExistence type="predicted"/>
<gene>
    <name evidence="1" type="ORF">H8M03_11525</name>
</gene>